<feature type="region of interest" description="Disordered" evidence="1">
    <location>
        <begin position="188"/>
        <end position="244"/>
    </location>
</feature>
<keyword evidence="3" id="KW-1185">Reference proteome</keyword>
<gene>
    <name evidence="2" type="ORF">HYH03_011726</name>
</gene>
<feature type="compositionally biased region" description="Gly residues" evidence="1">
    <location>
        <begin position="188"/>
        <end position="197"/>
    </location>
</feature>
<feature type="compositionally biased region" description="Low complexity" evidence="1">
    <location>
        <begin position="230"/>
        <end position="244"/>
    </location>
</feature>
<accession>A0A836BUU7</accession>
<reference evidence="2" key="1">
    <citation type="journal article" date="2020" name="bioRxiv">
        <title>Comparative genomics of Chlamydomonas.</title>
        <authorList>
            <person name="Craig R.J."/>
            <person name="Hasan A.R."/>
            <person name="Ness R.W."/>
            <person name="Keightley P.D."/>
        </authorList>
    </citation>
    <scope>NUCLEOTIDE SEQUENCE</scope>
    <source>
        <strain evidence="2">CCAP 11/70</strain>
    </source>
</reference>
<organism evidence="2 3">
    <name type="scientific">Edaphochlamys debaryana</name>
    <dbReference type="NCBI Taxonomy" id="47281"/>
    <lineage>
        <taxon>Eukaryota</taxon>
        <taxon>Viridiplantae</taxon>
        <taxon>Chlorophyta</taxon>
        <taxon>core chlorophytes</taxon>
        <taxon>Chlorophyceae</taxon>
        <taxon>CS clade</taxon>
        <taxon>Chlamydomonadales</taxon>
        <taxon>Chlamydomonadales incertae sedis</taxon>
        <taxon>Edaphochlamys</taxon>
    </lineage>
</organism>
<dbReference type="EMBL" id="JAEHOE010000069">
    <property type="protein sequence ID" value="KAG2489775.1"/>
    <property type="molecule type" value="Genomic_DNA"/>
</dbReference>
<feature type="compositionally biased region" description="Low complexity" evidence="1">
    <location>
        <begin position="33"/>
        <end position="50"/>
    </location>
</feature>
<evidence type="ECO:0000256" key="1">
    <source>
        <dbReference type="SAM" id="MobiDB-lite"/>
    </source>
</evidence>
<comment type="caution">
    <text evidence="2">The sequence shown here is derived from an EMBL/GenBank/DDBJ whole genome shotgun (WGS) entry which is preliminary data.</text>
</comment>
<evidence type="ECO:0000313" key="2">
    <source>
        <dbReference type="EMBL" id="KAG2489775.1"/>
    </source>
</evidence>
<name>A0A836BUU7_9CHLO</name>
<feature type="compositionally biased region" description="Polar residues" evidence="1">
    <location>
        <begin position="1"/>
        <end position="11"/>
    </location>
</feature>
<dbReference type="Proteomes" id="UP000612055">
    <property type="component" value="Unassembled WGS sequence"/>
</dbReference>
<feature type="compositionally biased region" description="Low complexity" evidence="1">
    <location>
        <begin position="57"/>
        <end position="71"/>
    </location>
</feature>
<feature type="region of interest" description="Disordered" evidence="1">
    <location>
        <begin position="1"/>
        <end position="85"/>
    </location>
</feature>
<proteinExistence type="predicted"/>
<evidence type="ECO:0000313" key="3">
    <source>
        <dbReference type="Proteomes" id="UP000612055"/>
    </source>
</evidence>
<protein>
    <submittedName>
        <fullName evidence="2">Uncharacterized protein</fullName>
    </submittedName>
</protein>
<dbReference type="OrthoDB" id="553207at2759"/>
<sequence>MQSTASGSVTGTPPADRRWFSRGVPVSPSATRAGLLPAASEAAPGSAGPGDKAMGLAPATVASTAATSKAPSIEEPAQERAGAPPTVLVGSPGGPAVAPPVLGRHGNSRLGPRRGCSFGAAGFLSAEASQRVGRRLIRCSTGLLYEAKAVEPAPPVTPSGAAPSGAAARVPAVPAGAAALALAAGSGLRRGGSGGGLSPAASPMPTGTNRFVAPSPGLRTSGGSGPGPGPAAATTSAAAASPSPGFSARAARGLLSSGMRQSASAGAFNFNRASASDATDDTSVHSAGGNLRSSLSAGNSVISVASGSYVGLGATGPEDAALKLISCTLKASDVKRAPGARQGRVLTAEELGRKLLAEAEGTMTRVLLTRAAGGAAELSPPPPRGKGKGKFPTIAEDAGFSEAGTGPGAESSVVELEFRRAPGCGCVVM</sequence>
<dbReference type="AlphaFoldDB" id="A0A836BUU7"/>